<accession>A0A329RBV7</accession>
<sequence>MREPTDCGVWTWGTKMQTAGLHGKKIVLKGWRCGCSIQQLRHGSAASRAMTEEIQSSLVGTQGRFSSDMTGTGSSKLEAQLGRELFELLGLILFVDQPLALEAPLVVDLEHVGAFLAKLDVLLPLLKNRLDYLLVERQISEHRTDHSLDRRVCYPVVALPLCNGQSCIVSLATQA</sequence>
<protein>
    <submittedName>
        <fullName evidence="1">Uncharacterized protein</fullName>
    </submittedName>
</protein>
<evidence type="ECO:0000313" key="2">
    <source>
        <dbReference type="Proteomes" id="UP000251314"/>
    </source>
</evidence>
<dbReference type="OrthoDB" id="10503511at2759"/>
<dbReference type="VEuPathDB" id="FungiDB:PC110_g22625"/>
<proteinExistence type="predicted"/>
<keyword evidence="2" id="KW-1185">Reference proteome</keyword>
<dbReference type="AlphaFoldDB" id="A0A329RBV7"/>
<reference evidence="1 2" key="1">
    <citation type="submission" date="2018-01" db="EMBL/GenBank/DDBJ databases">
        <title>Draft genome of the strawberry crown rot pathogen Phytophthora cactorum.</title>
        <authorList>
            <person name="Armitage A.D."/>
            <person name="Lysoe E."/>
            <person name="Nellist C.F."/>
            <person name="Harrison R.J."/>
            <person name="Brurberg M.B."/>
        </authorList>
    </citation>
    <scope>NUCLEOTIDE SEQUENCE [LARGE SCALE GENOMIC DNA]</scope>
    <source>
        <strain evidence="1 2">10300</strain>
    </source>
</reference>
<gene>
    <name evidence="1" type="ORF">PC110_g22625</name>
</gene>
<evidence type="ECO:0000313" key="1">
    <source>
        <dbReference type="EMBL" id="RAW20932.1"/>
    </source>
</evidence>
<comment type="caution">
    <text evidence="1">The sequence shown here is derived from an EMBL/GenBank/DDBJ whole genome shotgun (WGS) entry which is preliminary data.</text>
</comment>
<dbReference type="Proteomes" id="UP000251314">
    <property type="component" value="Unassembled WGS sequence"/>
</dbReference>
<dbReference type="EMBL" id="MJFZ01002213">
    <property type="protein sequence ID" value="RAW20932.1"/>
    <property type="molecule type" value="Genomic_DNA"/>
</dbReference>
<organism evidence="1 2">
    <name type="scientific">Phytophthora cactorum</name>
    <dbReference type="NCBI Taxonomy" id="29920"/>
    <lineage>
        <taxon>Eukaryota</taxon>
        <taxon>Sar</taxon>
        <taxon>Stramenopiles</taxon>
        <taxon>Oomycota</taxon>
        <taxon>Peronosporomycetes</taxon>
        <taxon>Peronosporales</taxon>
        <taxon>Peronosporaceae</taxon>
        <taxon>Phytophthora</taxon>
    </lineage>
</organism>
<name>A0A329RBV7_9STRA</name>